<evidence type="ECO:0000256" key="11">
    <source>
        <dbReference type="ARBA" id="ARBA00039461"/>
    </source>
</evidence>
<name>A0A1H1XD92_9PSED</name>
<dbReference type="SUPFAM" id="SSF142764">
    <property type="entry name" value="YgbK-like"/>
    <property type="match status" value="1"/>
</dbReference>
<dbReference type="Gene3D" id="3.40.50.10840">
    <property type="entry name" value="Putative sugar-binding, N-terminal domain"/>
    <property type="match status" value="1"/>
</dbReference>
<comment type="function">
    <text evidence="9">Catalyzes the ATP-dependent phosphorylation of 3-oxo-tetronate to 3-oxo-tetronate 4-phosphate.</text>
</comment>
<evidence type="ECO:0000259" key="14">
    <source>
        <dbReference type="Pfam" id="PF17042"/>
    </source>
</evidence>
<evidence type="ECO:0000256" key="9">
    <source>
        <dbReference type="ARBA" id="ARBA00037335"/>
    </source>
</evidence>
<keyword evidence="4" id="KW-0418">Kinase</keyword>
<keyword evidence="16" id="KW-1185">Reference proteome</keyword>
<dbReference type="EMBL" id="LT629777">
    <property type="protein sequence ID" value="SDT06609.1"/>
    <property type="molecule type" value="Genomic_DNA"/>
</dbReference>
<comment type="catalytic activity">
    <reaction evidence="8">
        <text>3-dehydro-D-erythronate + ATP = 3-dehydro-4-O-phospho-D-erythronate + ADP + H(+)</text>
        <dbReference type="Rhea" id="RHEA:52556"/>
        <dbReference type="ChEBI" id="CHEBI:15378"/>
        <dbReference type="ChEBI" id="CHEBI:30616"/>
        <dbReference type="ChEBI" id="CHEBI:57958"/>
        <dbReference type="ChEBI" id="CHEBI:136593"/>
        <dbReference type="ChEBI" id="CHEBI:456216"/>
        <dbReference type="EC" id="2.7.1.217"/>
    </reaction>
</comment>
<feature type="domain" description="Four-carbon acid sugar kinase N-terminal" evidence="13">
    <location>
        <begin position="10"/>
        <end position="236"/>
    </location>
</feature>
<evidence type="ECO:0000256" key="5">
    <source>
        <dbReference type="ARBA" id="ARBA00022840"/>
    </source>
</evidence>
<evidence type="ECO:0000256" key="7">
    <source>
        <dbReference type="ARBA" id="ARBA00035898"/>
    </source>
</evidence>
<dbReference type="Gene3D" id="3.40.980.20">
    <property type="entry name" value="Four-carbon acid sugar kinase, nucleotide binding domain"/>
    <property type="match status" value="1"/>
</dbReference>
<evidence type="ECO:0000259" key="13">
    <source>
        <dbReference type="Pfam" id="PF07005"/>
    </source>
</evidence>
<dbReference type="AlphaFoldDB" id="A0A1H1XD92"/>
<feature type="domain" description="Four-carbon acid sugar kinase nucleotide binding" evidence="14">
    <location>
        <begin position="263"/>
        <end position="418"/>
    </location>
</feature>
<dbReference type="InterPro" id="IPR010737">
    <property type="entry name" value="4-carb_acid_sugar_kinase_N"/>
</dbReference>
<dbReference type="InterPro" id="IPR037051">
    <property type="entry name" value="4-carb_acid_sugar_kinase_N_sf"/>
</dbReference>
<gene>
    <name evidence="15" type="ORF">SAMN05216598_3830</name>
</gene>
<dbReference type="GO" id="GO:0016301">
    <property type="term" value="F:kinase activity"/>
    <property type="evidence" value="ECO:0007669"/>
    <property type="project" value="UniProtKB-KW"/>
</dbReference>
<comment type="similarity">
    <text evidence="1">Belongs to the four-carbon acid sugar kinase family.</text>
</comment>
<keyword evidence="2" id="KW-0808">Transferase</keyword>
<accession>A0A1H1XD92</accession>
<dbReference type="RefSeq" id="WP_090207559.1">
    <property type="nucleotide sequence ID" value="NZ_LT629777.1"/>
</dbReference>
<evidence type="ECO:0000256" key="1">
    <source>
        <dbReference type="ARBA" id="ARBA00005715"/>
    </source>
</evidence>
<evidence type="ECO:0000256" key="12">
    <source>
        <dbReference type="ARBA" id="ARBA00041377"/>
    </source>
</evidence>
<keyword evidence="3" id="KW-0547">Nucleotide-binding</keyword>
<proteinExistence type="inferred from homology"/>
<dbReference type="Pfam" id="PF07005">
    <property type="entry name" value="SBD_N"/>
    <property type="match status" value="1"/>
</dbReference>
<dbReference type="Pfam" id="PF17042">
    <property type="entry name" value="NBD_C"/>
    <property type="match status" value="1"/>
</dbReference>
<dbReference type="NCBIfam" id="NF043035">
    <property type="entry name" value="OxoTetrKin"/>
    <property type="match status" value="1"/>
</dbReference>
<evidence type="ECO:0000256" key="4">
    <source>
        <dbReference type="ARBA" id="ARBA00022777"/>
    </source>
</evidence>
<dbReference type="InterPro" id="IPR042213">
    <property type="entry name" value="NBD_C_sf"/>
</dbReference>
<keyword evidence="5" id="KW-0067">ATP-binding</keyword>
<dbReference type="GeneID" id="300208749"/>
<evidence type="ECO:0000256" key="2">
    <source>
        <dbReference type="ARBA" id="ARBA00022679"/>
    </source>
</evidence>
<dbReference type="GO" id="GO:0005524">
    <property type="term" value="F:ATP binding"/>
    <property type="evidence" value="ECO:0007669"/>
    <property type="project" value="UniProtKB-KW"/>
</dbReference>
<comment type="catalytic activity">
    <reaction evidence="7">
        <text>3-dehydro-L-erythronate + ATP = 3-dehydro-4-O-phospho-L-erythronate + ADP + H(+)</text>
        <dbReference type="Rhea" id="RHEA:52552"/>
        <dbReference type="ChEBI" id="CHEBI:15378"/>
        <dbReference type="ChEBI" id="CHEBI:30616"/>
        <dbReference type="ChEBI" id="CHEBI:136592"/>
        <dbReference type="ChEBI" id="CHEBI:136670"/>
        <dbReference type="ChEBI" id="CHEBI:456216"/>
        <dbReference type="EC" id="2.7.1.217"/>
    </reaction>
</comment>
<evidence type="ECO:0000313" key="15">
    <source>
        <dbReference type="EMBL" id="SDT06609.1"/>
    </source>
</evidence>
<organism evidence="15 16">
    <name type="scientific">Pseudomonas asplenii</name>
    <dbReference type="NCBI Taxonomy" id="53407"/>
    <lineage>
        <taxon>Bacteria</taxon>
        <taxon>Pseudomonadati</taxon>
        <taxon>Pseudomonadota</taxon>
        <taxon>Gammaproteobacteria</taxon>
        <taxon>Pseudomonadales</taxon>
        <taxon>Pseudomonadaceae</taxon>
        <taxon>Pseudomonas</taxon>
    </lineage>
</organism>
<keyword evidence="6" id="KW-0119">Carbohydrate metabolism</keyword>
<evidence type="ECO:0000256" key="3">
    <source>
        <dbReference type="ARBA" id="ARBA00022741"/>
    </source>
</evidence>
<sequence>MSIPSPRPLLGCIADDFTGATDLANMLVRGGMRTVQSIGVPSDEVAATLDADAIVIALKSRTVPVEQAVADSLKALEWLRAQGCEQIFFKYCSTFDSTAAGNIGQVSEALLKALGSDFTLACPAFPENGRTVFRGHLFVQDQLLNESGMQHHPLTAMTDANLVRVLQSQTTQKVGLLRYDSIAQGALKVREKIAELRAQGVGMAIADALSDQDLYTLGTACSDLPLLTGGSGLALGLPDNFRRAGKLRDFDPTSLPTVQGGEVVLAGSASIATNAQVAAWIDAGRPSLRIDPLALAAGEPVVADAVAFALEHPDTVLIYATSPPDAVKAVQQQLGVERAGELVENALGEIAQTLRLNGVRRFVVAGGETSGAVVTALGVRLLQIGTQIDPGVPATVSNTEEPLALALKSGNFGGRDFFDKALKQLAGAAQ</sequence>
<protein>
    <recommendedName>
        <fullName evidence="11">3-oxo-tetronate kinase</fullName>
        <ecNumber evidence="10">2.7.1.217</ecNumber>
    </recommendedName>
    <alternativeName>
        <fullName evidence="12">3-dehydrotetronate 4-kinase</fullName>
    </alternativeName>
</protein>
<dbReference type="Proteomes" id="UP000199524">
    <property type="component" value="Chromosome I"/>
</dbReference>
<dbReference type="InterPro" id="IPR050007">
    <property type="entry name" value="OtnK"/>
</dbReference>
<dbReference type="EC" id="2.7.1.217" evidence="10"/>
<evidence type="ECO:0000256" key="6">
    <source>
        <dbReference type="ARBA" id="ARBA00023277"/>
    </source>
</evidence>
<reference evidence="16" key="1">
    <citation type="submission" date="2016-10" db="EMBL/GenBank/DDBJ databases">
        <authorList>
            <person name="Varghese N."/>
            <person name="Submissions S."/>
        </authorList>
    </citation>
    <scope>NUCLEOTIDE SEQUENCE [LARGE SCALE GENOMIC DNA]</scope>
    <source>
        <strain evidence="16">ATCC 23835</strain>
    </source>
</reference>
<evidence type="ECO:0000313" key="16">
    <source>
        <dbReference type="Proteomes" id="UP000199524"/>
    </source>
</evidence>
<evidence type="ECO:0000256" key="8">
    <source>
        <dbReference type="ARBA" id="ARBA00036346"/>
    </source>
</evidence>
<dbReference type="InterPro" id="IPR031475">
    <property type="entry name" value="NBD_C"/>
</dbReference>
<evidence type="ECO:0000256" key="10">
    <source>
        <dbReference type="ARBA" id="ARBA00039095"/>
    </source>
</evidence>